<evidence type="ECO:0000256" key="1">
    <source>
        <dbReference type="SAM" id="MobiDB-lite"/>
    </source>
</evidence>
<accession>A0A2H3TZ86</accession>
<dbReference type="EMBL" id="FMJY01000008">
    <property type="protein sequence ID" value="SCO90080.1"/>
    <property type="molecule type" value="Genomic_DNA"/>
</dbReference>
<dbReference type="Proteomes" id="UP000219369">
    <property type="component" value="Unassembled WGS sequence"/>
</dbReference>
<feature type="compositionally biased region" description="Low complexity" evidence="1">
    <location>
        <begin position="47"/>
        <end position="63"/>
    </location>
</feature>
<protein>
    <submittedName>
        <fullName evidence="2">Uncharacterized protein</fullName>
    </submittedName>
</protein>
<organism evidence="2 3">
    <name type="scientific">Fusarium oxysporum</name>
    <name type="common">Fusarium vascular wilt</name>
    <dbReference type="NCBI Taxonomy" id="5507"/>
    <lineage>
        <taxon>Eukaryota</taxon>
        <taxon>Fungi</taxon>
        <taxon>Dikarya</taxon>
        <taxon>Ascomycota</taxon>
        <taxon>Pezizomycotina</taxon>
        <taxon>Sordariomycetes</taxon>
        <taxon>Hypocreomycetidae</taxon>
        <taxon>Hypocreales</taxon>
        <taxon>Nectriaceae</taxon>
        <taxon>Fusarium</taxon>
        <taxon>Fusarium oxysporum species complex</taxon>
    </lineage>
</organism>
<dbReference type="OrthoDB" id="4156556at2759"/>
<reference evidence="3" key="1">
    <citation type="submission" date="2016-09" db="EMBL/GenBank/DDBJ databases">
        <authorList>
            <person name="Guldener U."/>
        </authorList>
    </citation>
    <scope>NUCLEOTIDE SEQUENCE [LARGE SCALE GENOMIC DNA]</scope>
    <source>
        <strain evidence="3">V64-1</strain>
    </source>
</reference>
<dbReference type="AlphaFoldDB" id="A0A2H3TZ86"/>
<proteinExistence type="predicted"/>
<sequence length="107" mass="11469">MGTRTTDPWILSCAGTRPFCATVIWPQESKTSYMCAEQPSTLTVDQTTEASTAPSEPTSTEPTGFPKPEAGAPFQGTAVAAQNDEGRRMLLRTVELQSMGCLKVGQK</sequence>
<feature type="region of interest" description="Disordered" evidence="1">
    <location>
        <begin position="43"/>
        <end position="74"/>
    </location>
</feature>
<evidence type="ECO:0000313" key="2">
    <source>
        <dbReference type="EMBL" id="SCO90080.1"/>
    </source>
</evidence>
<evidence type="ECO:0000313" key="3">
    <source>
        <dbReference type="Proteomes" id="UP000219369"/>
    </source>
</evidence>
<name>A0A2H3TZ86_FUSOX</name>
<gene>
    <name evidence="2" type="ORF">FRV6_14208</name>
</gene>